<protein>
    <recommendedName>
        <fullName evidence="1">N-acetyltransferase domain-containing protein</fullName>
    </recommendedName>
</protein>
<proteinExistence type="predicted"/>
<evidence type="ECO:0000259" key="1">
    <source>
        <dbReference type="PROSITE" id="PS51186"/>
    </source>
</evidence>
<dbReference type="SUPFAM" id="SSF55729">
    <property type="entry name" value="Acyl-CoA N-acyltransferases (Nat)"/>
    <property type="match status" value="1"/>
</dbReference>
<evidence type="ECO:0000313" key="2">
    <source>
        <dbReference type="EMBL" id="PZQ45345.1"/>
    </source>
</evidence>
<dbReference type="Gene3D" id="3.40.630.30">
    <property type="match status" value="1"/>
</dbReference>
<dbReference type="EMBL" id="QFQB01000052">
    <property type="protein sequence ID" value="PZQ45345.1"/>
    <property type="molecule type" value="Genomic_DNA"/>
</dbReference>
<dbReference type="Proteomes" id="UP000249417">
    <property type="component" value="Unassembled WGS sequence"/>
</dbReference>
<reference evidence="2 3" key="1">
    <citation type="submission" date="2017-08" db="EMBL/GenBank/DDBJ databases">
        <title>Infants hospitalized years apart are colonized by the same room-sourced microbial strains.</title>
        <authorList>
            <person name="Brooks B."/>
            <person name="Olm M.R."/>
            <person name="Firek B.A."/>
            <person name="Baker R."/>
            <person name="Thomas B.C."/>
            <person name="Morowitz M.J."/>
            <person name="Banfield J.F."/>
        </authorList>
    </citation>
    <scope>NUCLEOTIDE SEQUENCE [LARGE SCALE GENOMIC DNA]</scope>
    <source>
        <strain evidence="2">S2_005_002_R2_29</strain>
    </source>
</reference>
<dbReference type="AlphaFoldDB" id="A0A2W5N3H1"/>
<gene>
    <name evidence="2" type="ORF">DI551_07570</name>
</gene>
<dbReference type="Pfam" id="PF00583">
    <property type="entry name" value="Acetyltransf_1"/>
    <property type="match status" value="1"/>
</dbReference>
<feature type="domain" description="N-acetyltransferase" evidence="1">
    <location>
        <begin position="1"/>
        <end position="163"/>
    </location>
</feature>
<dbReference type="CDD" id="cd04301">
    <property type="entry name" value="NAT_SF"/>
    <property type="match status" value="1"/>
</dbReference>
<name>A0A2W5N3H1_9BACT</name>
<dbReference type="InterPro" id="IPR016181">
    <property type="entry name" value="Acyl_CoA_acyltransferase"/>
</dbReference>
<dbReference type="PROSITE" id="PS51186">
    <property type="entry name" value="GNAT"/>
    <property type="match status" value="1"/>
</dbReference>
<comment type="caution">
    <text evidence="2">The sequence shown here is derived from an EMBL/GenBank/DDBJ whole genome shotgun (WGS) entry which is preliminary data.</text>
</comment>
<evidence type="ECO:0000313" key="3">
    <source>
        <dbReference type="Proteomes" id="UP000249417"/>
    </source>
</evidence>
<organism evidence="2 3">
    <name type="scientific">Micavibrio aeruginosavorus</name>
    <dbReference type="NCBI Taxonomy" id="349221"/>
    <lineage>
        <taxon>Bacteria</taxon>
        <taxon>Pseudomonadati</taxon>
        <taxon>Bdellovibrionota</taxon>
        <taxon>Bdellovibrionia</taxon>
        <taxon>Bdellovibrionales</taxon>
        <taxon>Pseudobdellovibrionaceae</taxon>
        <taxon>Micavibrio</taxon>
    </lineage>
</organism>
<sequence length="166" mass="19129">MFVKKLTGKDWKAYKTLRLEALSRHEDVFGASFEKEAEREDSVWQKMLSQGRQAFFGLYDGKDIVGITGIVADMHDESGRTAILIASYIREEYRGRKLSHLLYAARIDWAIKSGLFERIVVGHREGNEASRRANQAFGFELYAKEEQDWGDGARANIYRYEVRLAL</sequence>
<dbReference type="InterPro" id="IPR000182">
    <property type="entry name" value="GNAT_dom"/>
</dbReference>
<dbReference type="GO" id="GO:0016747">
    <property type="term" value="F:acyltransferase activity, transferring groups other than amino-acyl groups"/>
    <property type="evidence" value="ECO:0007669"/>
    <property type="project" value="InterPro"/>
</dbReference>
<accession>A0A2W5N3H1</accession>